<dbReference type="RefSeq" id="WP_183684219.1">
    <property type="nucleotide sequence ID" value="NZ_JACHHH010000008.1"/>
</dbReference>
<evidence type="ECO:0000313" key="1">
    <source>
        <dbReference type="EMBL" id="MBB6041619.1"/>
    </source>
</evidence>
<sequence>MYNGDERLIHDGKYLSNTMLDFWKWAYSDILHNMQRGTFAEFIVKCALENIGIQTNEEQASIKPYDLNGPIILSSGKPARIEVKSAAFVQTWDIKHPDRANYNIAPAKMPDETGDYPYLSGRQRNNDIYVFTLYTATDRSENILDLSWWEFYILPTYLIEMDEKLVLQKTISLKTVKSLCPVLSFEQLGDAIQECCKKIPIHEYRIFPSNT</sequence>
<dbReference type="Proteomes" id="UP000522163">
    <property type="component" value="Unassembled WGS sequence"/>
</dbReference>
<name>A0A7W9SGB2_9FIRM</name>
<accession>A0A7W9SGB2</accession>
<dbReference type="GeneID" id="85015146"/>
<evidence type="ECO:0000313" key="2">
    <source>
        <dbReference type="Proteomes" id="UP000522163"/>
    </source>
</evidence>
<gene>
    <name evidence="1" type="ORF">HNQ46_001609</name>
</gene>
<dbReference type="AlphaFoldDB" id="A0A7W9SGB2"/>
<comment type="caution">
    <text evidence="1">The sequence shown here is derived from an EMBL/GenBank/DDBJ whole genome shotgun (WGS) entry which is preliminary data.</text>
</comment>
<protein>
    <submittedName>
        <fullName evidence="1">Uncharacterized protein</fullName>
    </submittedName>
</protein>
<proteinExistence type="predicted"/>
<reference evidence="1 2" key="1">
    <citation type="submission" date="2020-08" db="EMBL/GenBank/DDBJ databases">
        <title>Genomic Encyclopedia of Type Strains, Phase IV (KMG-IV): sequencing the most valuable type-strain genomes for metagenomic binning, comparative biology and taxonomic classification.</title>
        <authorList>
            <person name="Goeker M."/>
        </authorList>
    </citation>
    <scope>NUCLEOTIDE SEQUENCE [LARGE SCALE GENOMIC DNA]</scope>
    <source>
        <strain evidence="1 2">DSM 17245</strain>
    </source>
</reference>
<dbReference type="EMBL" id="JACHHH010000008">
    <property type="protein sequence ID" value="MBB6041619.1"/>
    <property type="molecule type" value="Genomic_DNA"/>
</dbReference>
<organism evidence="1 2">
    <name type="scientific">Oribacterium sinus</name>
    <dbReference type="NCBI Taxonomy" id="237576"/>
    <lineage>
        <taxon>Bacteria</taxon>
        <taxon>Bacillati</taxon>
        <taxon>Bacillota</taxon>
        <taxon>Clostridia</taxon>
        <taxon>Lachnospirales</taxon>
        <taxon>Lachnospiraceae</taxon>
        <taxon>Oribacterium</taxon>
    </lineage>
</organism>